<keyword evidence="7" id="KW-1185">Reference proteome</keyword>
<evidence type="ECO:0000256" key="3">
    <source>
        <dbReference type="ARBA" id="ARBA00023179"/>
    </source>
</evidence>
<evidence type="ECO:0000256" key="5">
    <source>
        <dbReference type="SAM" id="Coils"/>
    </source>
</evidence>
<dbReference type="Pfam" id="PF00261">
    <property type="entry name" value="Tropomyosin"/>
    <property type="match status" value="1"/>
</dbReference>
<evidence type="ECO:0000256" key="1">
    <source>
        <dbReference type="ARBA" id="ARBA00009036"/>
    </source>
</evidence>
<dbReference type="Ensembl" id="ENSATET00000074061.1">
    <property type="protein sequence ID" value="ENSATEP00000073490.1"/>
    <property type="gene ID" value="ENSATEG00000031016.1"/>
</dbReference>
<reference evidence="6" key="3">
    <citation type="submission" date="2025-09" db="UniProtKB">
        <authorList>
            <consortium name="Ensembl"/>
        </authorList>
    </citation>
    <scope>IDENTIFICATION</scope>
</reference>
<organism evidence="6 7">
    <name type="scientific">Anabas testudineus</name>
    <name type="common">Climbing perch</name>
    <name type="synonym">Anthias testudineus</name>
    <dbReference type="NCBI Taxonomy" id="64144"/>
    <lineage>
        <taxon>Eukaryota</taxon>
        <taxon>Metazoa</taxon>
        <taxon>Chordata</taxon>
        <taxon>Craniata</taxon>
        <taxon>Vertebrata</taxon>
        <taxon>Euteleostomi</taxon>
        <taxon>Actinopterygii</taxon>
        <taxon>Neopterygii</taxon>
        <taxon>Teleostei</taxon>
        <taxon>Neoteleostei</taxon>
        <taxon>Acanthomorphata</taxon>
        <taxon>Anabantaria</taxon>
        <taxon>Anabantiformes</taxon>
        <taxon>Anabantoidei</taxon>
        <taxon>Anabantidae</taxon>
        <taxon>Anabas</taxon>
    </lineage>
</organism>
<reference evidence="6 7" key="1">
    <citation type="submission" date="2021-04" db="EMBL/GenBank/DDBJ databases">
        <authorList>
            <consortium name="Wellcome Sanger Institute Data Sharing"/>
        </authorList>
    </citation>
    <scope>NUCLEOTIDE SEQUENCE [LARGE SCALE GENOMIC DNA]</scope>
</reference>
<dbReference type="Proteomes" id="UP000265040">
    <property type="component" value="Chromosome 16"/>
</dbReference>
<name>A0AAQ6IAA6_ANATE</name>
<keyword evidence="2 5" id="KW-0175">Coiled coil</keyword>
<dbReference type="AlphaFoldDB" id="A0AAQ6IAA6"/>
<sequence>MKVIENRALKDEEKMEHLEVQLREAKQIAEEADRKYEEVRYTLSSTDKIIIYYQTAKPDEASQS</sequence>
<protein>
    <submittedName>
        <fullName evidence="6">Uncharacterized protein</fullName>
    </submittedName>
</protein>
<keyword evidence="3" id="KW-0514">Muscle protein</keyword>
<dbReference type="GeneTree" id="ENSGT00940000172218"/>
<dbReference type="PANTHER" id="PTHR19269">
    <property type="entry name" value="TROPOMYOSIN"/>
    <property type="match status" value="1"/>
</dbReference>
<dbReference type="GO" id="GO:0003779">
    <property type="term" value="F:actin binding"/>
    <property type="evidence" value="ECO:0007669"/>
    <property type="project" value="UniProtKB-KW"/>
</dbReference>
<dbReference type="InterPro" id="IPR000533">
    <property type="entry name" value="Tropomyosin"/>
</dbReference>
<feature type="coiled-coil region" evidence="5">
    <location>
        <begin position="1"/>
        <end position="42"/>
    </location>
</feature>
<evidence type="ECO:0000313" key="7">
    <source>
        <dbReference type="Proteomes" id="UP000265040"/>
    </source>
</evidence>
<proteinExistence type="inferred from homology"/>
<evidence type="ECO:0000256" key="4">
    <source>
        <dbReference type="ARBA" id="ARBA00023203"/>
    </source>
</evidence>
<keyword evidence="4" id="KW-0009">Actin-binding</keyword>
<dbReference type="Gene3D" id="1.20.5.170">
    <property type="match status" value="1"/>
</dbReference>
<comment type="similarity">
    <text evidence="1">Belongs to the tropomyosin family.</text>
</comment>
<evidence type="ECO:0000256" key="2">
    <source>
        <dbReference type="ARBA" id="ARBA00023054"/>
    </source>
</evidence>
<dbReference type="SUPFAM" id="SSF57997">
    <property type="entry name" value="Tropomyosin"/>
    <property type="match status" value="1"/>
</dbReference>
<reference evidence="6" key="2">
    <citation type="submission" date="2025-08" db="UniProtKB">
        <authorList>
            <consortium name="Ensembl"/>
        </authorList>
    </citation>
    <scope>IDENTIFICATION</scope>
</reference>
<evidence type="ECO:0000313" key="6">
    <source>
        <dbReference type="Ensembl" id="ENSATEP00000073490.1"/>
    </source>
</evidence>
<accession>A0AAQ6IAA6</accession>